<dbReference type="SUPFAM" id="SSF54593">
    <property type="entry name" value="Glyoxalase/Bleomycin resistance protein/Dihydroxybiphenyl dioxygenase"/>
    <property type="match status" value="1"/>
</dbReference>
<sequence length="123" mass="13041">MFDHLGIGVTSLAESKSFFLKALQPLGVTVAMEGPHSVGIGRNGKPSLWLSESSEKPAHLHIAITAQSRAEVDAFYTAALAAGGKDNGPPGVRPHYHPNYYGAFVIGPDGHNIEAVCHLHTDD</sequence>
<feature type="domain" description="VOC" evidence="1">
    <location>
        <begin position="1"/>
        <end position="118"/>
    </location>
</feature>
<dbReference type="Pfam" id="PF00903">
    <property type="entry name" value="Glyoxalase"/>
    <property type="match status" value="1"/>
</dbReference>
<dbReference type="InterPro" id="IPR029068">
    <property type="entry name" value="Glyas_Bleomycin-R_OHBP_Dase"/>
</dbReference>
<evidence type="ECO:0000259" key="1">
    <source>
        <dbReference type="PROSITE" id="PS51819"/>
    </source>
</evidence>
<protein>
    <submittedName>
        <fullName evidence="2">Glyoxalase/bleomycin resistance/extradiol dioxygenase family protein</fullName>
    </submittedName>
</protein>
<dbReference type="PANTHER" id="PTHR35006">
    <property type="entry name" value="GLYOXALASE FAMILY PROTEIN (AFU_ORTHOLOGUE AFUA_5G14830)"/>
    <property type="match status" value="1"/>
</dbReference>
<dbReference type="CDD" id="cd07262">
    <property type="entry name" value="VOC_like"/>
    <property type="match status" value="1"/>
</dbReference>
<dbReference type="InterPro" id="IPR037523">
    <property type="entry name" value="VOC_core"/>
</dbReference>
<dbReference type="PANTHER" id="PTHR35006:SF2">
    <property type="entry name" value="GLYOXALASE FAMILY PROTEIN (AFU_ORTHOLOGUE AFUA_5G14830)"/>
    <property type="match status" value="1"/>
</dbReference>
<dbReference type="InterPro" id="IPR004360">
    <property type="entry name" value="Glyas_Fos-R_dOase_dom"/>
</dbReference>
<dbReference type="OrthoDB" id="9800438at2"/>
<keyword evidence="2" id="KW-0223">Dioxygenase</keyword>
<name>A0A2R3QPT8_ECTME</name>
<dbReference type="RefSeq" id="WP_106738523.1">
    <property type="nucleotide sequence ID" value="NZ_CP027657.1"/>
</dbReference>
<gene>
    <name evidence="2" type="ORF">C7A17_13500</name>
</gene>
<evidence type="ECO:0000313" key="3">
    <source>
        <dbReference type="Proteomes" id="UP000238327"/>
    </source>
</evidence>
<reference evidence="2 3" key="1">
    <citation type="submission" date="2018-03" db="EMBL/GenBank/DDBJ databases">
        <title>Complete genome sequence and methylome analysis of Pseudomonas mendocina NEB 698.</title>
        <authorList>
            <person name="Morgan R.D."/>
        </authorList>
    </citation>
    <scope>NUCLEOTIDE SEQUENCE [LARGE SCALE GENOMIC DNA]</scope>
    <source>
        <strain evidence="2 3">NEB698</strain>
    </source>
</reference>
<dbReference type="EMBL" id="CP027657">
    <property type="protein sequence ID" value="AVO53742.1"/>
    <property type="molecule type" value="Genomic_DNA"/>
</dbReference>
<accession>A0A2R3QPT8</accession>
<keyword evidence="2" id="KW-0560">Oxidoreductase</keyword>
<proteinExistence type="predicted"/>
<dbReference type="AlphaFoldDB" id="A0A2R3QPT8"/>
<dbReference type="STRING" id="1001585.MDS_4430"/>
<dbReference type="Gene3D" id="3.10.180.10">
    <property type="entry name" value="2,3-Dihydroxybiphenyl 1,2-Dioxygenase, domain 1"/>
    <property type="match status" value="1"/>
</dbReference>
<dbReference type="PROSITE" id="PS51819">
    <property type="entry name" value="VOC"/>
    <property type="match status" value="1"/>
</dbReference>
<evidence type="ECO:0000313" key="2">
    <source>
        <dbReference type="EMBL" id="AVO53742.1"/>
    </source>
</evidence>
<dbReference type="Proteomes" id="UP000238327">
    <property type="component" value="Chromosome"/>
</dbReference>
<organism evidence="2 3">
    <name type="scientific">Ectopseudomonas mendocina</name>
    <name type="common">Pseudomonas mendocina</name>
    <dbReference type="NCBI Taxonomy" id="300"/>
    <lineage>
        <taxon>Bacteria</taxon>
        <taxon>Pseudomonadati</taxon>
        <taxon>Pseudomonadota</taxon>
        <taxon>Gammaproteobacteria</taxon>
        <taxon>Pseudomonadales</taxon>
        <taxon>Pseudomonadaceae</taxon>
        <taxon>Ectopseudomonas</taxon>
    </lineage>
</organism>
<dbReference type="GO" id="GO:0051213">
    <property type="term" value="F:dioxygenase activity"/>
    <property type="evidence" value="ECO:0007669"/>
    <property type="project" value="UniProtKB-KW"/>
</dbReference>